<organism evidence="1 2">
    <name type="scientific">Phytophthora cactorum</name>
    <dbReference type="NCBI Taxonomy" id="29920"/>
    <lineage>
        <taxon>Eukaryota</taxon>
        <taxon>Sar</taxon>
        <taxon>Stramenopiles</taxon>
        <taxon>Oomycota</taxon>
        <taxon>Peronosporomycetes</taxon>
        <taxon>Peronosporales</taxon>
        <taxon>Peronosporaceae</taxon>
        <taxon>Phytophthora</taxon>
    </lineage>
</organism>
<proteinExistence type="predicted"/>
<evidence type="ECO:0000313" key="1">
    <source>
        <dbReference type="EMBL" id="KAG2951767.1"/>
    </source>
</evidence>
<name>A0A8T1EJI8_9STRA</name>
<accession>A0A8T1EJI8</accession>
<sequence length="32" mass="3556">MSGNPVAPFVREFIDIFSNKVPVFRLAAQFGT</sequence>
<evidence type="ECO:0000313" key="2">
    <source>
        <dbReference type="Proteomes" id="UP000736787"/>
    </source>
</evidence>
<dbReference type="AlphaFoldDB" id="A0A8T1EJI8"/>
<gene>
    <name evidence="1" type="ORF">PC117_g3354</name>
</gene>
<comment type="caution">
    <text evidence="1">The sequence shown here is derived from an EMBL/GenBank/DDBJ whole genome shotgun (WGS) entry which is preliminary data.</text>
</comment>
<dbReference type="Proteomes" id="UP000736787">
    <property type="component" value="Unassembled WGS sequence"/>
</dbReference>
<dbReference type="EMBL" id="RCMK01000047">
    <property type="protein sequence ID" value="KAG2951767.1"/>
    <property type="molecule type" value="Genomic_DNA"/>
</dbReference>
<protein>
    <submittedName>
        <fullName evidence="1">Uncharacterized protein</fullName>
    </submittedName>
</protein>
<reference evidence="1" key="1">
    <citation type="submission" date="2018-10" db="EMBL/GenBank/DDBJ databases">
        <title>Effector identification in a new, highly contiguous assembly of the strawberry crown rot pathogen Phytophthora cactorum.</title>
        <authorList>
            <person name="Armitage A.D."/>
            <person name="Nellist C.F."/>
            <person name="Bates H."/>
            <person name="Vickerstaff R.J."/>
            <person name="Harrison R.J."/>
        </authorList>
    </citation>
    <scope>NUCLEOTIDE SEQUENCE</scope>
    <source>
        <strain evidence="1">4040</strain>
    </source>
</reference>